<name>A0A8S5N290_9CAUD</name>
<reference evidence="1" key="1">
    <citation type="journal article" date="2021" name="Proc. Natl. Acad. Sci. U.S.A.">
        <title>A Catalog of Tens of Thousands of Viruses from Human Metagenomes Reveals Hidden Associations with Chronic Diseases.</title>
        <authorList>
            <person name="Tisza M.J."/>
            <person name="Buck C.B."/>
        </authorList>
    </citation>
    <scope>NUCLEOTIDE SEQUENCE</scope>
    <source>
        <strain evidence="1">Cttxo15</strain>
    </source>
</reference>
<organism evidence="1">
    <name type="scientific">Podoviridae sp. cttxo15</name>
    <dbReference type="NCBI Taxonomy" id="2826584"/>
    <lineage>
        <taxon>Viruses</taxon>
        <taxon>Duplodnaviria</taxon>
        <taxon>Heunggongvirae</taxon>
        <taxon>Uroviricota</taxon>
        <taxon>Caudoviricetes</taxon>
    </lineage>
</organism>
<sequence length="64" mass="7441">MIWEIQDFVISCYYEFERDKSPMKLKDLACLCGVGVSALGEQIKNILDKLNRFISHEKNGNKFL</sequence>
<evidence type="ECO:0000313" key="1">
    <source>
        <dbReference type="EMBL" id="DAD88471.1"/>
    </source>
</evidence>
<proteinExistence type="predicted"/>
<protein>
    <submittedName>
        <fullName evidence="1">Uncharacterized protein</fullName>
    </submittedName>
</protein>
<accession>A0A8S5N290</accession>
<dbReference type="EMBL" id="BK015041">
    <property type="protein sequence ID" value="DAD88471.1"/>
    <property type="molecule type" value="Genomic_DNA"/>
</dbReference>